<evidence type="ECO:0000256" key="1">
    <source>
        <dbReference type="SAM" id="SignalP"/>
    </source>
</evidence>
<evidence type="ECO:0008006" key="4">
    <source>
        <dbReference type="Google" id="ProtNLM"/>
    </source>
</evidence>
<feature type="chain" id="PRO_5022066936" description="Granulin" evidence="1">
    <location>
        <begin position="24"/>
        <end position="100"/>
    </location>
</feature>
<feature type="signal peptide" evidence="1">
    <location>
        <begin position="1"/>
        <end position="23"/>
    </location>
</feature>
<proteinExistence type="predicted"/>
<sequence precursor="true">MLSKMITATMLSVGLGVTASAHSQTDISNCCELNLACCIQGQTCCTTSTKADCCLKDLACCEQKVQCCLAEKTCCERQLSCCETGGNCCIESPTANSPPQ</sequence>
<dbReference type="KEGG" id="gax:Pan161_17720"/>
<dbReference type="Proteomes" id="UP000316855">
    <property type="component" value="Chromosome"/>
</dbReference>
<protein>
    <recommendedName>
        <fullName evidence="4">Granulin</fullName>
    </recommendedName>
</protein>
<dbReference type="EMBL" id="CP036343">
    <property type="protein sequence ID" value="QDT90123.1"/>
    <property type="molecule type" value="Genomic_DNA"/>
</dbReference>
<gene>
    <name evidence="2" type="ORF">Pan161_17720</name>
</gene>
<organism evidence="2 3">
    <name type="scientific">Gimesia algae</name>
    <dbReference type="NCBI Taxonomy" id="2527971"/>
    <lineage>
        <taxon>Bacteria</taxon>
        <taxon>Pseudomonadati</taxon>
        <taxon>Planctomycetota</taxon>
        <taxon>Planctomycetia</taxon>
        <taxon>Planctomycetales</taxon>
        <taxon>Planctomycetaceae</taxon>
        <taxon>Gimesia</taxon>
    </lineage>
</organism>
<accession>A0A517VAT7</accession>
<keyword evidence="1" id="KW-0732">Signal</keyword>
<evidence type="ECO:0000313" key="3">
    <source>
        <dbReference type="Proteomes" id="UP000316855"/>
    </source>
</evidence>
<reference evidence="2 3" key="1">
    <citation type="submission" date="2019-02" db="EMBL/GenBank/DDBJ databases">
        <title>Deep-cultivation of Planctomycetes and their phenomic and genomic characterization uncovers novel biology.</title>
        <authorList>
            <person name="Wiegand S."/>
            <person name="Jogler M."/>
            <person name="Boedeker C."/>
            <person name="Pinto D."/>
            <person name="Vollmers J."/>
            <person name="Rivas-Marin E."/>
            <person name="Kohn T."/>
            <person name="Peeters S.H."/>
            <person name="Heuer A."/>
            <person name="Rast P."/>
            <person name="Oberbeckmann S."/>
            <person name="Bunk B."/>
            <person name="Jeske O."/>
            <person name="Meyerdierks A."/>
            <person name="Storesund J.E."/>
            <person name="Kallscheuer N."/>
            <person name="Luecker S."/>
            <person name="Lage O.M."/>
            <person name="Pohl T."/>
            <person name="Merkel B.J."/>
            <person name="Hornburger P."/>
            <person name="Mueller R.-W."/>
            <person name="Bruemmer F."/>
            <person name="Labrenz M."/>
            <person name="Spormann A.M."/>
            <person name="Op den Camp H."/>
            <person name="Overmann J."/>
            <person name="Amann R."/>
            <person name="Jetten M.S.M."/>
            <person name="Mascher T."/>
            <person name="Medema M.H."/>
            <person name="Devos D.P."/>
            <person name="Kaster A.-K."/>
            <person name="Ovreas L."/>
            <person name="Rohde M."/>
            <person name="Galperin M.Y."/>
            <person name="Jogler C."/>
        </authorList>
    </citation>
    <scope>NUCLEOTIDE SEQUENCE [LARGE SCALE GENOMIC DNA]</scope>
    <source>
        <strain evidence="2 3">Pan161</strain>
    </source>
</reference>
<name>A0A517VAT7_9PLAN</name>
<dbReference type="AlphaFoldDB" id="A0A517VAT7"/>
<evidence type="ECO:0000313" key="2">
    <source>
        <dbReference type="EMBL" id="QDT90123.1"/>
    </source>
</evidence>
<keyword evidence="3" id="KW-1185">Reference proteome</keyword>